<keyword evidence="1" id="KW-1133">Transmembrane helix</keyword>
<dbReference type="InterPro" id="IPR003675">
    <property type="entry name" value="Rce1/LyrA-like_dom"/>
</dbReference>
<protein>
    <submittedName>
        <fullName evidence="3">CPBP family intramembrane metalloprotease</fullName>
    </submittedName>
</protein>
<dbReference type="EMBL" id="CP060780">
    <property type="protein sequence ID" value="QNP43683.1"/>
    <property type="molecule type" value="Genomic_DNA"/>
</dbReference>
<keyword evidence="3" id="KW-0482">Metalloprotease</keyword>
<evidence type="ECO:0000259" key="2">
    <source>
        <dbReference type="Pfam" id="PF02517"/>
    </source>
</evidence>
<dbReference type="GO" id="GO:0008237">
    <property type="term" value="F:metallopeptidase activity"/>
    <property type="evidence" value="ECO:0007669"/>
    <property type="project" value="UniProtKB-KW"/>
</dbReference>
<feature type="transmembrane region" description="Helical" evidence="1">
    <location>
        <begin position="174"/>
        <end position="191"/>
    </location>
</feature>
<dbReference type="Proteomes" id="UP000516134">
    <property type="component" value="Chromosome"/>
</dbReference>
<keyword evidence="1" id="KW-0812">Transmembrane</keyword>
<feature type="transmembrane region" description="Helical" evidence="1">
    <location>
        <begin position="81"/>
        <end position="102"/>
    </location>
</feature>
<keyword evidence="3" id="KW-0645">Protease</keyword>
<gene>
    <name evidence="3" type="ORF">H9L15_03045</name>
</gene>
<dbReference type="RefSeq" id="WP_187715108.1">
    <property type="nucleotide sequence ID" value="NZ_BAABJC010000001.1"/>
</dbReference>
<evidence type="ECO:0000256" key="1">
    <source>
        <dbReference type="SAM" id="Phobius"/>
    </source>
</evidence>
<keyword evidence="1" id="KW-0472">Membrane</keyword>
<dbReference type="Pfam" id="PF02517">
    <property type="entry name" value="Rce1-like"/>
    <property type="match status" value="1"/>
</dbReference>
<name>A0ABX6T7N9_9SPHN</name>
<feature type="transmembrane region" description="Helical" evidence="1">
    <location>
        <begin position="37"/>
        <end position="60"/>
    </location>
</feature>
<dbReference type="PANTHER" id="PTHR39430">
    <property type="entry name" value="MEMBRANE-ASSOCIATED PROTEASE-RELATED"/>
    <property type="match status" value="1"/>
</dbReference>
<keyword evidence="4" id="KW-1185">Reference proteome</keyword>
<feature type="domain" description="CAAX prenyl protease 2/Lysostaphin resistance protein A-like" evidence="2">
    <location>
        <begin position="118"/>
        <end position="208"/>
    </location>
</feature>
<sequence length="220" mass="23514">MTQTSTRGWTYAGLAISLLGIPAIVTAQRLLAPDPTAASSIVIREIAILAVTAFVLWIVVARERLPLSSIGLRFDRVGRSVAWGFGLAVAAFVILLACLAGFSDLGIHYGEGSGISRALPVTFLAVMRAGISEEVLYRGFALERLQSLTGSKWIAAGVTLVLFAAFHFRQGMAGVFLAFVLGGLFTAYYLWKRDLLATITGHFLVDFVPNVLLPLLGAGD</sequence>
<organism evidence="3 4">
    <name type="scientific">Sphingomonas daechungensis</name>
    <dbReference type="NCBI Taxonomy" id="1176646"/>
    <lineage>
        <taxon>Bacteria</taxon>
        <taxon>Pseudomonadati</taxon>
        <taxon>Pseudomonadota</taxon>
        <taxon>Alphaproteobacteria</taxon>
        <taxon>Sphingomonadales</taxon>
        <taxon>Sphingomonadaceae</taxon>
        <taxon>Sphingomonas</taxon>
    </lineage>
</organism>
<evidence type="ECO:0000313" key="3">
    <source>
        <dbReference type="EMBL" id="QNP43683.1"/>
    </source>
</evidence>
<accession>A0ABX6T7N9</accession>
<keyword evidence="3" id="KW-0378">Hydrolase</keyword>
<evidence type="ECO:0000313" key="4">
    <source>
        <dbReference type="Proteomes" id="UP000516134"/>
    </source>
</evidence>
<reference evidence="3 4" key="1">
    <citation type="submission" date="2020-08" db="EMBL/GenBank/DDBJ databases">
        <title>Genome sequence of Sphingomonas daechungensis KACC 18115T.</title>
        <authorList>
            <person name="Hyun D.-W."/>
            <person name="Bae J.-W."/>
        </authorList>
    </citation>
    <scope>NUCLEOTIDE SEQUENCE [LARGE SCALE GENOMIC DNA]</scope>
    <source>
        <strain evidence="3 4">KACC 18115</strain>
    </source>
</reference>
<proteinExistence type="predicted"/>
<dbReference type="PANTHER" id="PTHR39430:SF1">
    <property type="entry name" value="PROTEASE"/>
    <property type="match status" value="1"/>
</dbReference>